<dbReference type="AlphaFoldDB" id="A0A3P8DKG6"/>
<protein>
    <submittedName>
        <fullName evidence="1">Uncharacterized protein</fullName>
    </submittedName>
</protein>
<gene>
    <name evidence="1" type="ORF">SMRZ_LOCUS19663</name>
</gene>
<accession>A0A3P8DKG6</accession>
<dbReference type="EMBL" id="UZAI01018037">
    <property type="protein sequence ID" value="VDP32444.1"/>
    <property type="molecule type" value="Genomic_DNA"/>
</dbReference>
<evidence type="ECO:0000313" key="1">
    <source>
        <dbReference type="EMBL" id="VDP32444.1"/>
    </source>
</evidence>
<reference evidence="1 2" key="1">
    <citation type="submission" date="2018-11" db="EMBL/GenBank/DDBJ databases">
        <authorList>
            <consortium name="Pathogen Informatics"/>
        </authorList>
    </citation>
    <scope>NUCLEOTIDE SEQUENCE [LARGE SCALE GENOMIC DNA]</scope>
    <source>
        <strain evidence="1 2">Zambia</strain>
    </source>
</reference>
<sequence>MNSFSSAELGAGTSRNCRSPVRTLKSLLILSSTFDFCRIFGVLYCGSELTIIISQSNTFLARKWPNQLPIAFRPPCDV</sequence>
<keyword evidence="2" id="KW-1185">Reference proteome</keyword>
<proteinExistence type="predicted"/>
<dbReference type="Proteomes" id="UP000277204">
    <property type="component" value="Unassembled WGS sequence"/>
</dbReference>
<name>A0A3P8DKG6_9TREM</name>
<evidence type="ECO:0000313" key="2">
    <source>
        <dbReference type="Proteomes" id="UP000277204"/>
    </source>
</evidence>
<organism evidence="1 2">
    <name type="scientific">Schistosoma margrebowiei</name>
    <dbReference type="NCBI Taxonomy" id="48269"/>
    <lineage>
        <taxon>Eukaryota</taxon>
        <taxon>Metazoa</taxon>
        <taxon>Spiralia</taxon>
        <taxon>Lophotrochozoa</taxon>
        <taxon>Platyhelminthes</taxon>
        <taxon>Trematoda</taxon>
        <taxon>Digenea</taxon>
        <taxon>Strigeidida</taxon>
        <taxon>Schistosomatoidea</taxon>
        <taxon>Schistosomatidae</taxon>
        <taxon>Schistosoma</taxon>
    </lineage>
</organism>